<evidence type="ECO:0000256" key="1">
    <source>
        <dbReference type="SAM" id="MobiDB-lite"/>
    </source>
</evidence>
<dbReference type="Proteomes" id="UP000766486">
    <property type="component" value="Unassembled WGS sequence"/>
</dbReference>
<reference evidence="2 3" key="1">
    <citation type="submission" date="2019-06" db="EMBL/GenBank/DDBJ databases">
        <authorList>
            <person name="Broberg M."/>
        </authorList>
    </citation>
    <scope>NUCLEOTIDE SEQUENCE [LARGE SCALE GENOMIC DNA]</scope>
</reference>
<accession>A0ABY6V363</accession>
<sequence>MAPIVTVVTATTTTTTTTTMTATVTAAAWLAAWGWEVSRRQQQRQQQQQLLEKEEEGRDPVGHRAPAIELRPMESAGAWARATSTATEMGGGAPVRRVS</sequence>
<evidence type="ECO:0000313" key="2">
    <source>
        <dbReference type="EMBL" id="VUC37415.1"/>
    </source>
</evidence>
<name>A0ABY6V363_BIOOC</name>
<feature type="region of interest" description="Disordered" evidence="1">
    <location>
        <begin position="40"/>
        <end position="99"/>
    </location>
</feature>
<proteinExistence type="predicted"/>
<comment type="caution">
    <text evidence="2">The sequence shown here is derived from an EMBL/GenBank/DDBJ whole genome shotgun (WGS) entry which is preliminary data.</text>
</comment>
<evidence type="ECO:0008006" key="4">
    <source>
        <dbReference type="Google" id="ProtNLM"/>
    </source>
</evidence>
<keyword evidence="3" id="KW-1185">Reference proteome</keyword>
<evidence type="ECO:0000313" key="3">
    <source>
        <dbReference type="Proteomes" id="UP000766486"/>
    </source>
</evidence>
<protein>
    <recommendedName>
        <fullName evidence="4">Secreted protein</fullName>
    </recommendedName>
</protein>
<feature type="compositionally biased region" description="Basic and acidic residues" evidence="1">
    <location>
        <begin position="51"/>
        <end position="62"/>
    </location>
</feature>
<organism evidence="2 3">
    <name type="scientific">Bionectria ochroleuca</name>
    <name type="common">Gliocladium roseum</name>
    <dbReference type="NCBI Taxonomy" id="29856"/>
    <lineage>
        <taxon>Eukaryota</taxon>
        <taxon>Fungi</taxon>
        <taxon>Dikarya</taxon>
        <taxon>Ascomycota</taxon>
        <taxon>Pezizomycotina</taxon>
        <taxon>Sordariomycetes</taxon>
        <taxon>Hypocreomycetidae</taxon>
        <taxon>Hypocreales</taxon>
        <taxon>Bionectriaceae</taxon>
        <taxon>Clonostachys</taxon>
    </lineage>
</organism>
<dbReference type="EMBL" id="CABFNS010000963">
    <property type="protein sequence ID" value="VUC37415.1"/>
    <property type="molecule type" value="Genomic_DNA"/>
</dbReference>
<gene>
    <name evidence="2" type="ORF">CLO192961_LOCUS470028</name>
</gene>